<keyword evidence="3" id="KW-1185">Reference proteome</keyword>
<gene>
    <name evidence="2" type="ORF">BLNAU_5879</name>
</gene>
<dbReference type="EMBL" id="JARBJD010000032">
    <property type="protein sequence ID" value="KAK2959084.1"/>
    <property type="molecule type" value="Genomic_DNA"/>
</dbReference>
<sequence>MLVDKNSITPQIDSAEAKQTSFLEIFLTQICGDCETLRLIMLNGLLILVTESDWALSAILEVDYIKPLEEYCSKTQPCDVPLCFSPQLEVSKLALTALFPKSRSDYETRSFLRTLKVPSGSSGSSSELVPFAGRLCGRLAEHVSEMKSLFTKSSPSDGTISALSATLPDESPLLNGTSKLHILGDGFSLLVSLPFNKDYTSQEILIDSNYLPLLKSTIIACLDLLEQQETKHDSARTDFIDVLIRLLRNSLLNAATSLHNPQKPLPQVVQSAFSDVPQLCSLLERTCRLSSRTNFSPIFLIVNVSATLPHLIPRMLEEDIVKRMIDVTNSMTVPITFRQLHLDLIWSISNLIWIPKDITKDKEEQMRIRKLQFERVLHPAKQYLLFILQREEFIPKDGPKDKDMPSPILDLLKQTFLLQRDLFEVGEIVETGREEWEVGWLLSHAASIQDLVDAFSANSNTLLLSEAEYDGEDVELKHSNLRFIGQDHSIIVQPEVASNGLFVVLEMSHSLENVSLSMNGASSFVFVSSDSSFEFVDCDWADNRVCSPIAVAAGGTVGFTGFRMESTLVEKSLVDSTSANTTVSVSASAYKNVTVTSTSPMLCSTSTRFVKISSSSFKTITFVPASSNEDTDDTLNAEEPTKEANELVSVTISSSSFNDCEAALEFTIVPALSATSFELSSSDFNHCGLAKAVPEYVTNGPQKIRISSSSFSNQNVGIGGKAGFLTFDSENGELEITSSSFHTFSTTDGSGVLCFKKGSRLTLKSTTFSTVTSLGALSACVVIEAIPQNLVIRKSFFRNCRSSGKGGAIVVGVAKNETEPSNSEQNMISSESLYDNWFWGNTGTKASDIFIEESALAYFDCDSFDCDSFGEMSSYSSSPHVLDASGTKYALPVSISRLLKRFVWSFVVFGVGLVVAVAGIVMCCVGVCCCGCCPCCCCRRARRCCGSGRMRVCCEDDSVPHSECQPAQHAPNVPLQPNANQPVQYVYAMPPSHPAQMQYAVGQNGVAAFPSESAVVVTEQPNESSSLPSKTS</sequence>
<keyword evidence="1" id="KW-1133">Transmembrane helix</keyword>
<protein>
    <recommendedName>
        <fullName evidence="4">Right handed beta helix domain-containing protein</fullName>
    </recommendedName>
</protein>
<accession>A0ABQ9Y5U9</accession>
<dbReference type="SUPFAM" id="SSF51126">
    <property type="entry name" value="Pectin lyase-like"/>
    <property type="match status" value="1"/>
</dbReference>
<feature type="transmembrane region" description="Helical" evidence="1">
    <location>
        <begin position="902"/>
        <end position="922"/>
    </location>
</feature>
<evidence type="ECO:0000313" key="2">
    <source>
        <dbReference type="EMBL" id="KAK2959084.1"/>
    </source>
</evidence>
<evidence type="ECO:0000313" key="3">
    <source>
        <dbReference type="Proteomes" id="UP001281761"/>
    </source>
</evidence>
<evidence type="ECO:0000256" key="1">
    <source>
        <dbReference type="SAM" id="Phobius"/>
    </source>
</evidence>
<comment type="caution">
    <text evidence="2">The sequence shown here is derived from an EMBL/GenBank/DDBJ whole genome shotgun (WGS) entry which is preliminary data.</text>
</comment>
<evidence type="ECO:0008006" key="4">
    <source>
        <dbReference type="Google" id="ProtNLM"/>
    </source>
</evidence>
<dbReference type="InterPro" id="IPR011050">
    <property type="entry name" value="Pectin_lyase_fold/virulence"/>
</dbReference>
<proteinExistence type="predicted"/>
<dbReference type="Proteomes" id="UP001281761">
    <property type="component" value="Unassembled WGS sequence"/>
</dbReference>
<name>A0ABQ9Y5U9_9EUKA</name>
<reference evidence="2 3" key="1">
    <citation type="journal article" date="2022" name="bioRxiv">
        <title>Genomics of Preaxostyla Flagellates Illuminates Evolutionary Transitions and the Path Towards Mitochondrial Loss.</title>
        <authorList>
            <person name="Novak L.V.F."/>
            <person name="Treitli S.C."/>
            <person name="Pyrih J."/>
            <person name="Halakuc P."/>
            <person name="Pipaliya S.V."/>
            <person name="Vacek V."/>
            <person name="Brzon O."/>
            <person name="Soukal P."/>
            <person name="Eme L."/>
            <person name="Dacks J.B."/>
            <person name="Karnkowska A."/>
            <person name="Elias M."/>
            <person name="Hampl V."/>
        </authorList>
    </citation>
    <scope>NUCLEOTIDE SEQUENCE [LARGE SCALE GENOMIC DNA]</scope>
    <source>
        <strain evidence="2">NAU3</strain>
        <tissue evidence="2">Gut</tissue>
    </source>
</reference>
<keyword evidence="1" id="KW-0812">Transmembrane</keyword>
<organism evidence="2 3">
    <name type="scientific">Blattamonas nauphoetae</name>
    <dbReference type="NCBI Taxonomy" id="2049346"/>
    <lineage>
        <taxon>Eukaryota</taxon>
        <taxon>Metamonada</taxon>
        <taxon>Preaxostyla</taxon>
        <taxon>Oxymonadida</taxon>
        <taxon>Blattamonas</taxon>
    </lineage>
</organism>
<keyword evidence="1" id="KW-0472">Membrane</keyword>